<accession>L9Y882</accession>
<sequence length="404" mass="43770">MTTLRTPGPTIGVVGGGQLGRMLAEAAAPLGIEVVVLDPTPDCPAALVARDQIVAEFDDEAGIRELAARADVLTFEIELADQDVMERVSEETGTPVHPKPSTLETIHDKIVQKRELEAAGVPVPPFRGVEDADDVRAAIDDYGAPVMLKARTGGYDGRGNVPVESKADAADALESVAGPAMVESFVDFEREVSVIAVKGAAERSSANREDTPRDDDETATFPIGENVHEDEILRETIVPARSSETVTDRAHAVARDVLEVMEGRGVYGIELFETREGEILLNEIAPRPHNSGHWTIEGAASSQFEQHARAVLGWPLGSTKLRSPTVMTNLLGDVDEEREAELGDIDRILETPGANLHWYGKRQARPLRKLGHVTLSAGDEDASVEDLLERARDLERSVTFRTDE</sequence>
<dbReference type="GO" id="GO:0006189">
    <property type="term" value="P:'de novo' IMP biosynthetic process"/>
    <property type="evidence" value="ECO:0007669"/>
    <property type="project" value="UniProtKB-UniRule"/>
</dbReference>
<dbReference type="STRING" id="1227496.C489_02896"/>
<feature type="binding site" evidence="6">
    <location>
        <begin position="183"/>
        <end position="186"/>
    </location>
    <ligand>
        <name>ATP</name>
        <dbReference type="ChEBI" id="CHEBI:30616"/>
    </ligand>
</feature>
<gene>
    <name evidence="6 7" type="primary">purK</name>
    <name evidence="10" type="ORF">C489_02896</name>
</gene>
<dbReference type="Gene3D" id="3.40.50.20">
    <property type="match status" value="1"/>
</dbReference>
<feature type="binding site" evidence="6">
    <location>
        <position position="109"/>
    </location>
    <ligand>
        <name>ATP</name>
        <dbReference type="ChEBI" id="CHEBI:30616"/>
    </ligand>
</feature>
<dbReference type="PROSITE" id="PS50975">
    <property type="entry name" value="ATP_GRASP"/>
    <property type="match status" value="1"/>
</dbReference>
<dbReference type="InterPro" id="IPR040686">
    <property type="entry name" value="PurK_C"/>
</dbReference>
<evidence type="ECO:0000256" key="8">
    <source>
        <dbReference type="SAM" id="MobiDB-lite"/>
    </source>
</evidence>
<comment type="catalytic activity">
    <reaction evidence="6 7">
        <text>5-amino-1-(5-phospho-beta-D-ribosyl)imidazole + hydrogencarbonate + ATP = 5-carboxyamino-1-(5-phospho-D-ribosyl)imidazole + ADP + phosphate + 2 H(+)</text>
        <dbReference type="Rhea" id="RHEA:19317"/>
        <dbReference type="ChEBI" id="CHEBI:15378"/>
        <dbReference type="ChEBI" id="CHEBI:17544"/>
        <dbReference type="ChEBI" id="CHEBI:30616"/>
        <dbReference type="ChEBI" id="CHEBI:43474"/>
        <dbReference type="ChEBI" id="CHEBI:58730"/>
        <dbReference type="ChEBI" id="CHEBI:137981"/>
        <dbReference type="ChEBI" id="CHEBI:456216"/>
        <dbReference type="EC" id="6.3.4.18"/>
    </reaction>
</comment>
<proteinExistence type="inferred from homology"/>
<keyword evidence="5" id="KW-0460">Magnesium</keyword>
<name>L9Y882_9EURY</name>
<keyword evidence="11" id="KW-1185">Reference proteome</keyword>
<evidence type="ECO:0000256" key="1">
    <source>
        <dbReference type="ARBA" id="ARBA00022598"/>
    </source>
</evidence>
<dbReference type="InterPro" id="IPR011054">
    <property type="entry name" value="Rudment_hybrid_motif"/>
</dbReference>
<dbReference type="SUPFAM" id="SSF51246">
    <property type="entry name" value="Rudiment single hybrid motif"/>
    <property type="match status" value="1"/>
</dbReference>
<comment type="similarity">
    <text evidence="6 7">Belongs to the PurK/PurT family.</text>
</comment>
<evidence type="ECO:0000256" key="7">
    <source>
        <dbReference type="RuleBase" id="RU361200"/>
    </source>
</evidence>
<feature type="binding site" evidence="6">
    <location>
        <position position="191"/>
    </location>
    <ligand>
        <name>ATP</name>
        <dbReference type="ChEBI" id="CHEBI:30616"/>
    </ligand>
</feature>
<evidence type="ECO:0000313" key="11">
    <source>
        <dbReference type="Proteomes" id="UP000011632"/>
    </source>
</evidence>
<dbReference type="InterPro" id="IPR011761">
    <property type="entry name" value="ATP-grasp"/>
</dbReference>
<dbReference type="Pfam" id="PF02222">
    <property type="entry name" value="ATP-grasp"/>
    <property type="match status" value="1"/>
</dbReference>
<dbReference type="InterPro" id="IPR005875">
    <property type="entry name" value="PurK"/>
</dbReference>
<comment type="caution">
    <text evidence="10">The sequence shown here is derived from an EMBL/GenBank/DDBJ whole genome shotgun (WGS) entry which is preliminary data.</text>
</comment>
<dbReference type="GO" id="GO:0034028">
    <property type="term" value="F:5-(carboxyamino)imidazole ribonucleotide synthase activity"/>
    <property type="evidence" value="ECO:0007669"/>
    <property type="project" value="UniProtKB-UniRule"/>
</dbReference>
<organism evidence="10 11">
    <name type="scientific">Natrinema versiforme JCM 10478</name>
    <dbReference type="NCBI Taxonomy" id="1227496"/>
    <lineage>
        <taxon>Archaea</taxon>
        <taxon>Methanobacteriati</taxon>
        <taxon>Methanobacteriota</taxon>
        <taxon>Stenosarchaea group</taxon>
        <taxon>Halobacteria</taxon>
        <taxon>Halobacteriales</taxon>
        <taxon>Natrialbaceae</taxon>
        <taxon>Natrinema</taxon>
    </lineage>
</organism>
<comment type="function">
    <text evidence="7">Catalyzes the ATP-dependent conversion of 5-aminoimidazole ribonucleotide (AIR) and HCO(3)- to N5-carboxyaminoimidazole ribonucleotide (N5-CAIR).</text>
</comment>
<feature type="domain" description="ATP-grasp" evidence="9">
    <location>
        <begin position="113"/>
        <end position="312"/>
    </location>
</feature>
<evidence type="ECO:0000259" key="9">
    <source>
        <dbReference type="PROSITE" id="PS50975"/>
    </source>
</evidence>
<evidence type="ECO:0000256" key="2">
    <source>
        <dbReference type="ARBA" id="ARBA00022741"/>
    </source>
</evidence>
<feature type="binding site" evidence="6">
    <location>
        <begin position="282"/>
        <end position="283"/>
    </location>
    <ligand>
        <name>ATP</name>
        <dbReference type="ChEBI" id="CHEBI:30616"/>
    </ligand>
</feature>
<reference evidence="10 11" key="1">
    <citation type="journal article" date="2014" name="PLoS Genet.">
        <title>Phylogenetically driven sequencing of extremely halophilic archaea reveals strategies for static and dynamic osmo-response.</title>
        <authorList>
            <person name="Becker E.A."/>
            <person name="Seitzer P.M."/>
            <person name="Tritt A."/>
            <person name="Larsen D."/>
            <person name="Krusor M."/>
            <person name="Yao A.I."/>
            <person name="Wu D."/>
            <person name="Madern D."/>
            <person name="Eisen J.A."/>
            <person name="Darling A.E."/>
            <person name="Facciotti M.T."/>
        </authorList>
    </citation>
    <scope>NUCLEOTIDE SEQUENCE [LARGE SCALE GENOMIC DNA]</scope>
    <source>
        <strain evidence="10 11">JCM 10478</strain>
    </source>
</reference>
<keyword evidence="4 6" id="KW-0067">ATP-binding</keyword>
<comment type="function">
    <text evidence="6">Catalyzes the ATP-dependent conversion of 5-aminoimidazole ribonucleotide (AIR) and HCO(3)(-) to N5-carboxyaminoimidazole ribonucleotide (N5-CAIR).</text>
</comment>
<protein>
    <recommendedName>
        <fullName evidence="6 7">N5-carboxyaminoimidazole ribonucleotide synthase</fullName>
        <shortName evidence="6 7">N5-CAIR synthase</shortName>
        <ecNumber evidence="6 7">6.3.4.18</ecNumber>
    </recommendedName>
    <alternativeName>
        <fullName evidence="6 7">5-(carboxyamino)imidazole ribonucleotide synthetase</fullName>
    </alternativeName>
</protein>
<dbReference type="SUPFAM" id="SSF56059">
    <property type="entry name" value="Glutathione synthetase ATP-binding domain-like"/>
    <property type="match status" value="1"/>
</dbReference>
<dbReference type="NCBIfam" id="TIGR01161">
    <property type="entry name" value="purK"/>
    <property type="match status" value="1"/>
</dbReference>
<dbReference type="Proteomes" id="UP000011632">
    <property type="component" value="Unassembled WGS sequence"/>
</dbReference>
<dbReference type="GO" id="GO:0005524">
    <property type="term" value="F:ATP binding"/>
    <property type="evidence" value="ECO:0007669"/>
    <property type="project" value="UniProtKB-UniRule"/>
</dbReference>
<dbReference type="FunFam" id="3.30.1490.20:FF:000015">
    <property type="entry name" value="N5-carboxyaminoimidazole ribonucleotide synthase"/>
    <property type="match status" value="1"/>
</dbReference>
<comment type="subunit">
    <text evidence="6">Homodimer.</text>
</comment>
<comment type="caution">
    <text evidence="6">Lacks conserved residue(s) required for the propagation of feature annotation.</text>
</comment>
<keyword evidence="2 6" id="KW-0547">Nucleotide-binding</keyword>
<dbReference type="Pfam" id="PF22660">
    <property type="entry name" value="RS_preATP-grasp-like"/>
    <property type="match status" value="1"/>
</dbReference>
<dbReference type="GO" id="GO:0004638">
    <property type="term" value="F:phosphoribosylaminoimidazole carboxylase activity"/>
    <property type="evidence" value="ECO:0007669"/>
    <property type="project" value="InterPro"/>
</dbReference>
<dbReference type="PANTHER" id="PTHR11609:SF5">
    <property type="entry name" value="PHOSPHORIBOSYLAMINOIMIDAZOLE CARBOXYLASE"/>
    <property type="match status" value="1"/>
</dbReference>
<comment type="pathway">
    <text evidence="6 7">Purine metabolism; IMP biosynthesis via de novo pathway; 5-amino-1-(5-phospho-D-ribosyl)imidazole-4-carboxylate from 5-amino-1-(5-phospho-D-ribosyl)imidazole (N5-CAIR route): step 1/2.</text>
</comment>
<dbReference type="PATRIC" id="fig|1227496.3.peg.588"/>
<evidence type="ECO:0000313" key="10">
    <source>
        <dbReference type="EMBL" id="ELY70259.1"/>
    </source>
</evidence>
<dbReference type="NCBIfam" id="NF004679">
    <property type="entry name" value="PRK06019.1-5"/>
    <property type="match status" value="1"/>
</dbReference>
<dbReference type="GO" id="GO:0046872">
    <property type="term" value="F:metal ion binding"/>
    <property type="evidence" value="ECO:0007669"/>
    <property type="project" value="InterPro"/>
</dbReference>
<evidence type="ECO:0000256" key="6">
    <source>
        <dbReference type="HAMAP-Rule" id="MF_01928"/>
    </source>
</evidence>
<evidence type="ECO:0000256" key="4">
    <source>
        <dbReference type="ARBA" id="ARBA00022840"/>
    </source>
</evidence>
<dbReference type="SUPFAM" id="SSF52440">
    <property type="entry name" value="PreATP-grasp domain"/>
    <property type="match status" value="1"/>
</dbReference>
<dbReference type="RefSeq" id="WP_006429622.1">
    <property type="nucleotide sequence ID" value="NZ_AOID01000011.1"/>
</dbReference>
<evidence type="ECO:0000256" key="5">
    <source>
        <dbReference type="ARBA" id="ARBA00022842"/>
    </source>
</evidence>
<keyword evidence="3 6" id="KW-0658">Purine biosynthesis</keyword>
<dbReference type="AlphaFoldDB" id="L9Y882"/>
<dbReference type="InterPro" id="IPR016185">
    <property type="entry name" value="PreATP-grasp_dom_sf"/>
</dbReference>
<evidence type="ECO:0000256" key="3">
    <source>
        <dbReference type="ARBA" id="ARBA00022755"/>
    </source>
</evidence>
<dbReference type="InterPro" id="IPR054350">
    <property type="entry name" value="PurT/PurK_preATP-grasp"/>
</dbReference>
<feature type="binding site" evidence="6">
    <location>
        <position position="228"/>
    </location>
    <ligand>
        <name>ATP</name>
        <dbReference type="ChEBI" id="CHEBI:30616"/>
    </ligand>
</feature>
<dbReference type="Gene3D" id="3.30.470.20">
    <property type="entry name" value="ATP-grasp fold, B domain"/>
    <property type="match status" value="1"/>
</dbReference>
<dbReference type="UniPathway" id="UPA00074">
    <property type="reaction ID" value="UER00942"/>
</dbReference>
<keyword evidence="1 6" id="KW-0436">Ligase</keyword>
<dbReference type="Gene3D" id="3.30.1490.20">
    <property type="entry name" value="ATP-grasp fold, A domain"/>
    <property type="match status" value="1"/>
</dbReference>
<feature type="binding site" evidence="6">
    <location>
        <position position="149"/>
    </location>
    <ligand>
        <name>ATP</name>
        <dbReference type="ChEBI" id="CHEBI:30616"/>
    </ligand>
</feature>
<dbReference type="EMBL" id="AOID01000011">
    <property type="protein sequence ID" value="ELY70259.1"/>
    <property type="molecule type" value="Genomic_DNA"/>
</dbReference>
<feature type="region of interest" description="Disordered" evidence="8">
    <location>
        <begin position="201"/>
        <end position="221"/>
    </location>
</feature>
<dbReference type="InterPro" id="IPR013815">
    <property type="entry name" value="ATP_grasp_subdomain_1"/>
</dbReference>
<dbReference type="EC" id="6.3.4.18" evidence="6 7"/>
<dbReference type="HAMAP" id="MF_01928">
    <property type="entry name" value="PurK"/>
    <property type="match status" value="1"/>
</dbReference>
<dbReference type="PANTHER" id="PTHR11609">
    <property type="entry name" value="PURINE BIOSYNTHESIS PROTEIN 6/7, PUR6/7"/>
    <property type="match status" value="1"/>
</dbReference>
<dbReference type="OrthoDB" id="9299at2157"/>
<dbReference type="InterPro" id="IPR003135">
    <property type="entry name" value="ATP-grasp_carboxylate-amine"/>
</dbReference>
<dbReference type="Pfam" id="PF17769">
    <property type="entry name" value="PurK_C"/>
    <property type="match status" value="1"/>
</dbReference>